<dbReference type="PANTHER" id="PTHR21419:SF23">
    <property type="entry name" value="PROTEIN DEFECTIVE IN EXINE FORMATION 1"/>
    <property type="match status" value="1"/>
</dbReference>
<name>A0A7V0XEZ8_UNCW3</name>
<dbReference type="SUPFAM" id="SSF69318">
    <property type="entry name" value="Integrin alpha N-terminal domain"/>
    <property type="match status" value="1"/>
</dbReference>
<keyword evidence="2" id="KW-0812">Transmembrane</keyword>
<gene>
    <name evidence="6" type="ORF">ENN51_02645</name>
</gene>
<keyword evidence="5" id="KW-0732">Signal</keyword>
<feature type="chain" id="PRO_5031270861" evidence="5">
    <location>
        <begin position="21"/>
        <end position="628"/>
    </location>
</feature>
<dbReference type="Proteomes" id="UP000885672">
    <property type="component" value="Unassembled WGS sequence"/>
</dbReference>
<proteinExistence type="predicted"/>
<evidence type="ECO:0000256" key="2">
    <source>
        <dbReference type="ARBA" id="ARBA00022692"/>
    </source>
</evidence>
<evidence type="ECO:0000256" key="1">
    <source>
        <dbReference type="ARBA" id="ARBA00004167"/>
    </source>
</evidence>
<accession>A0A7V0XEZ8</accession>
<evidence type="ECO:0000313" key="6">
    <source>
        <dbReference type="EMBL" id="HDQ99171.1"/>
    </source>
</evidence>
<comment type="subcellular location">
    <subcellularLocation>
        <location evidence="1">Membrane</location>
        <topology evidence="1">Single-pass membrane protein</topology>
    </subcellularLocation>
</comment>
<keyword evidence="4" id="KW-0472">Membrane</keyword>
<evidence type="ECO:0000256" key="3">
    <source>
        <dbReference type="ARBA" id="ARBA00022989"/>
    </source>
</evidence>
<dbReference type="GO" id="GO:0016020">
    <property type="term" value="C:membrane"/>
    <property type="evidence" value="ECO:0007669"/>
    <property type="project" value="UniProtKB-SubCell"/>
</dbReference>
<protein>
    <submittedName>
        <fullName evidence="6">VCBS repeat-containing protein</fullName>
    </submittedName>
</protein>
<dbReference type="PANTHER" id="PTHR21419">
    <property type="match status" value="1"/>
</dbReference>
<comment type="caution">
    <text evidence="6">The sequence shown here is derived from an EMBL/GenBank/DDBJ whole genome shotgun (WGS) entry which is preliminary data.</text>
</comment>
<dbReference type="EMBL" id="DSBX01000102">
    <property type="protein sequence ID" value="HDQ99171.1"/>
    <property type="molecule type" value="Genomic_DNA"/>
</dbReference>
<sequence length="628" mass="67274">MLLAVIILLPGLLVPPGATVTVCRTSAFGVDHYDIEHGRALDDTSIILSDRWGVTVNTGFFTGGPEPGIAVRLSRPAYENPGLSVSKLVVLDHRLNILWQDSWGYSGNPEMSSITVADLDGDGRDEIIIPFAQTFFSQPPQYKGRILVLDGATGAVRPGWPFILPGWPEDPYHKVHSEVAAADLTGDGRLEIVVQVADLGSIRKPGAGLYVIDADGDSLWKHLFYEDSIHRHGSYTSPAVADIDGDGIPEILCHAGVFSDDHPYPVIEKRFFIINADGTVRRHWQTEGPGGGWSPDYSSPVVGDLDGDDVPEIVFARRGGWLDCYDTLGNMRPGFPVNLTTDAGYYPANPVSRAFATPALADLTGDGRLEIVVGTSGREACNTRWAGRVHAFDADGNALPGFPGTTRNAIWYSPAIGNADADPGLEILTAGCDSSFYLVDAAGNHLPGSPRTGFPTYWLPDRGSYAFIEGIIPMSRTPFLTDLSGNGLVDILMSGADGSFHAWPTDAPHIAGRFPSPTFRFDRARTGWYRPPTTGTASPRPVAPARPGILGPTIRRPGPIRLALPAPADAARAIAARDAAGRTLRTRPVSADERDGRVIEFDLTGLPAGVIFLHIEGQAGAARLVLVD</sequence>
<reference evidence="6" key="1">
    <citation type="journal article" date="2020" name="mSystems">
        <title>Genome- and Community-Level Interaction Insights into Carbon Utilization and Element Cycling Functions of Hydrothermarchaeota in Hydrothermal Sediment.</title>
        <authorList>
            <person name="Zhou Z."/>
            <person name="Liu Y."/>
            <person name="Xu W."/>
            <person name="Pan J."/>
            <person name="Luo Z.H."/>
            <person name="Li M."/>
        </authorList>
    </citation>
    <scope>NUCLEOTIDE SEQUENCE [LARGE SCALE GENOMIC DNA]</scope>
    <source>
        <strain evidence="6">SpSt-1182</strain>
    </source>
</reference>
<keyword evidence="3" id="KW-1133">Transmembrane helix</keyword>
<evidence type="ECO:0000256" key="5">
    <source>
        <dbReference type="SAM" id="SignalP"/>
    </source>
</evidence>
<feature type="signal peptide" evidence="5">
    <location>
        <begin position="1"/>
        <end position="20"/>
    </location>
</feature>
<dbReference type="AlphaFoldDB" id="A0A7V0XEZ8"/>
<dbReference type="Gene3D" id="2.130.10.130">
    <property type="entry name" value="Integrin alpha, N-terminal"/>
    <property type="match status" value="1"/>
</dbReference>
<organism evidence="6">
    <name type="scientific">candidate division WOR-3 bacterium</name>
    <dbReference type="NCBI Taxonomy" id="2052148"/>
    <lineage>
        <taxon>Bacteria</taxon>
        <taxon>Bacteria division WOR-3</taxon>
    </lineage>
</organism>
<dbReference type="InterPro" id="IPR028994">
    <property type="entry name" value="Integrin_alpha_N"/>
</dbReference>
<evidence type="ECO:0000256" key="4">
    <source>
        <dbReference type="ARBA" id="ARBA00023136"/>
    </source>
</evidence>
<dbReference type="InterPro" id="IPR045232">
    <property type="entry name" value="FAM234"/>
</dbReference>